<feature type="region of interest" description="Disordered" evidence="1">
    <location>
        <begin position="1"/>
        <end position="28"/>
    </location>
</feature>
<evidence type="ECO:0000313" key="3">
    <source>
        <dbReference type="Proteomes" id="UP000253628"/>
    </source>
</evidence>
<sequence>MATAKKAPVKGGAPKGNKNAAGNAGGKGKRTLYRPEFVRIAEGMALLGATDAEMAAAFEVSERTFTDWKRRHVELSAVLKSAKLPADGNVARSLYQRAVGYSHPEDDIRTVSIGNGMSEIVITPTMKHYPPDTGAASLWLRNRQPHKWKDKIEVKEDINLNVFPPKAELDAMYTRLLTESKESESKIITGRMERLGIKPDSSGDQE</sequence>
<evidence type="ECO:0000313" key="2">
    <source>
        <dbReference type="EMBL" id="RBP38797.1"/>
    </source>
</evidence>
<protein>
    <recommendedName>
        <fullName evidence="4">Terminase small subunit</fullName>
    </recommendedName>
</protein>
<dbReference type="RefSeq" id="WP_113933586.1">
    <property type="nucleotide sequence ID" value="NZ_JACCEU010000007.1"/>
</dbReference>
<dbReference type="OrthoDB" id="5868871at2"/>
<reference evidence="2 3" key="1">
    <citation type="submission" date="2018-06" db="EMBL/GenBank/DDBJ databases">
        <title>Genomic Encyclopedia of Type Strains, Phase IV (KMG-IV): sequencing the most valuable type-strain genomes for metagenomic binning, comparative biology and taxonomic classification.</title>
        <authorList>
            <person name="Goeker M."/>
        </authorList>
    </citation>
    <scope>NUCLEOTIDE SEQUENCE [LARGE SCALE GENOMIC DNA]</scope>
    <source>
        <strain evidence="2 3">DSM 25520</strain>
    </source>
</reference>
<accession>A0A366HAA5</accession>
<evidence type="ECO:0000256" key="1">
    <source>
        <dbReference type="SAM" id="MobiDB-lite"/>
    </source>
</evidence>
<keyword evidence="3" id="KW-1185">Reference proteome</keyword>
<dbReference type="EMBL" id="QNRQ01000006">
    <property type="protein sequence ID" value="RBP38797.1"/>
    <property type="molecule type" value="Genomic_DNA"/>
</dbReference>
<feature type="compositionally biased region" description="Low complexity" evidence="1">
    <location>
        <begin position="1"/>
        <end position="22"/>
    </location>
</feature>
<dbReference type="Proteomes" id="UP000253628">
    <property type="component" value="Unassembled WGS sequence"/>
</dbReference>
<dbReference type="AlphaFoldDB" id="A0A366HAA5"/>
<proteinExistence type="predicted"/>
<name>A0A366HAA5_9BURK</name>
<organism evidence="2 3">
    <name type="scientific">Eoetvoesiella caeni</name>
    <dbReference type="NCBI Taxonomy" id="645616"/>
    <lineage>
        <taxon>Bacteria</taxon>
        <taxon>Pseudomonadati</taxon>
        <taxon>Pseudomonadota</taxon>
        <taxon>Betaproteobacteria</taxon>
        <taxon>Burkholderiales</taxon>
        <taxon>Alcaligenaceae</taxon>
        <taxon>Eoetvoesiella</taxon>
    </lineage>
</organism>
<gene>
    <name evidence="2" type="ORF">DFR37_10689</name>
</gene>
<evidence type="ECO:0008006" key="4">
    <source>
        <dbReference type="Google" id="ProtNLM"/>
    </source>
</evidence>
<comment type="caution">
    <text evidence="2">The sequence shown here is derived from an EMBL/GenBank/DDBJ whole genome shotgun (WGS) entry which is preliminary data.</text>
</comment>